<comment type="caution">
    <text evidence="2">The sequence shown here is derived from an EMBL/GenBank/DDBJ whole genome shotgun (WGS) entry which is preliminary data.</text>
</comment>
<dbReference type="Proteomes" id="UP000814243">
    <property type="component" value="Unassembled WGS sequence"/>
</dbReference>
<sequence>MRSRIGTQTNEPTETVEELPVQQPTSAQSIESGSIWDEFDAEIAVLVPQNSTAAGIVEFDKYIGEPLLKRTENPLLWWNERKAVYPGL</sequence>
<dbReference type="InterPro" id="IPR012337">
    <property type="entry name" value="RNaseH-like_sf"/>
</dbReference>
<feature type="compositionally biased region" description="Polar residues" evidence="1">
    <location>
        <begin position="1"/>
        <end position="13"/>
    </location>
</feature>
<dbReference type="AlphaFoldDB" id="A0A922SFC3"/>
<protein>
    <submittedName>
        <fullName evidence="2">Uncharacterized protein</fullName>
    </submittedName>
</protein>
<dbReference type="SUPFAM" id="SSF53098">
    <property type="entry name" value="Ribonuclease H-like"/>
    <property type="match status" value="1"/>
</dbReference>
<organism evidence="2 3">
    <name type="scientific">Spodoptera exigua</name>
    <name type="common">Beet armyworm</name>
    <name type="synonym">Noctua fulgens</name>
    <dbReference type="NCBI Taxonomy" id="7107"/>
    <lineage>
        <taxon>Eukaryota</taxon>
        <taxon>Metazoa</taxon>
        <taxon>Ecdysozoa</taxon>
        <taxon>Arthropoda</taxon>
        <taxon>Hexapoda</taxon>
        <taxon>Insecta</taxon>
        <taxon>Pterygota</taxon>
        <taxon>Neoptera</taxon>
        <taxon>Endopterygota</taxon>
        <taxon>Lepidoptera</taxon>
        <taxon>Glossata</taxon>
        <taxon>Ditrysia</taxon>
        <taxon>Noctuoidea</taxon>
        <taxon>Noctuidae</taxon>
        <taxon>Amphipyrinae</taxon>
        <taxon>Spodoptera</taxon>
    </lineage>
</organism>
<dbReference type="EMBL" id="JACEFF010000542">
    <property type="protein sequence ID" value="KAH9635585.1"/>
    <property type="molecule type" value="Genomic_DNA"/>
</dbReference>
<feature type="region of interest" description="Disordered" evidence="1">
    <location>
        <begin position="1"/>
        <end position="31"/>
    </location>
</feature>
<evidence type="ECO:0000256" key="1">
    <source>
        <dbReference type="SAM" id="MobiDB-lite"/>
    </source>
</evidence>
<evidence type="ECO:0000313" key="2">
    <source>
        <dbReference type="EMBL" id="KAH9635585.1"/>
    </source>
</evidence>
<reference evidence="2" key="1">
    <citation type="journal article" date="2021" name="G3 (Bethesda)">
        <title>Genome and transcriptome analysis of the beet armyworm Spodoptera exigua reveals targets for pest control. .</title>
        <authorList>
            <person name="Simon S."/>
            <person name="Breeschoten T."/>
            <person name="Jansen H.J."/>
            <person name="Dirks R.P."/>
            <person name="Schranz M.E."/>
            <person name="Ros V.I.D."/>
        </authorList>
    </citation>
    <scope>NUCLEOTIDE SEQUENCE</scope>
    <source>
        <strain evidence="2">TB_SE_WUR_2020</strain>
    </source>
</reference>
<name>A0A922SFC3_SPOEX</name>
<evidence type="ECO:0000313" key="3">
    <source>
        <dbReference type="Proteomes" id="UP000814243"/>
    </source>
</evidence>
<feature type="compositionally biased region" description="Polar residues" evidence="1">
    <location>
        <begin position="22"/>
        <end position="31"/>
    </location>
</feature>
<accession>A0A922SFC3</accession>
<gene>
    <name evidence="2" type="ORF">HF086_012254</name>
</gene>
<proteinExistence type="predicted"/>